<name>A0A8S3I173_9BILA</name>
<reference evidence="1" key="1">
    <citation type="submission" date="2021-02" db="EMBL/GenBank/DDBJ databases">
        <authorList>
            <person name="Nowell W R."/>
        </authorList>
    </citation>
    <scope>NUCLEOTIDE SEQUENCE</scope>
</reference>
<protein>
    <submittedName>
        <fullName evidence="1">Uncharacterized protein</fullName>
    </submittedName>
</protein>
<evidence type="ECO:0000313" key="1">
    <source>
        <dbReference type="EMBL" id="CAF5192244.1"/>
    </source>
</evidence>
<comment type="caution">
    <text evidence="1">The sequence shown here is derived from an EMBL/GenBank/DDBJ whole genome shotgun (WGS) entry which is preliminary data.</text>
</comment>
<proteinExistence type="predicted"/>
<sequence>MPIIIQLQALVNSKILLKQKDGSRVSYNVRLQQAIFDLPARAHFLNVVQYNGYDGCGDCCIKGVAIDRQIYFPFSEKTEEPKNHQFYLKNSKHNAHRSIQGIKGPTPLSSILQLPNQTPYDSMHLIYHGHNSLLFNDNKQLDGVDHLFHLYHKSLSRLYSERSELTTVRYHSHSASQVHSHGALCFTSCFSRESYLAYALKLRKGTTHVLNQLVT</sequence>
<dbReference type="Proteomes" id="UP000681720">
    <property type="component" value="Unassembled WGS sequence"/>
</dbReference>
<gene>
    <name evidence="1" type="ORF">GIL414_LOCUS73409</name>
</gene>
<dbReference type="AlphaFoldDB" id="A0A8S3I173"/>
<feature type="non-terminal residue" evidence="1">
    <location>
        <position position="215"/>
    </location>
</feature>
<organism evidence="1 2">
    <name type="scientific">Rotaria magnacalcarata</name>
    <dbReference type="NCBI Taxonomy" id="392030"/>
    <lineage>
        <taxon>Eukaryota</taxon>
        <taxon>Metazoa</taxon>
        <taxon>Spiralia</taxon>
        <taxon>Gnathifera</taxon>
        <taxon>Rotifera</taxon>
        <taxon>Eurotatoria</taxon>
        <taxon>Bdelloidea</taxon>
        <taxon>Philodinida</taxon>
        <taxon>Philodinidae</taxon>
        <taxon>Rotaria</taxon>
    </lineage>
</organism>
<evidence type="ECO:0000313" key="2">
    <source>
        <dbReference type="Proteomes" id="UP000681720"/>
    </source>
</evidence>
<accession>A0A8S3I173</accession>
<dbReference type="EMBL" id="CAJOBJ010338574">
    <property type="protein sequence ID" value="CAF5192244.1"/>
    <property type="molecule type" value="Genomic_DNA"/>
</dbReference>
<feature type="non-terminal residue" evidence="1">
    <location>
        <position position="1"/>
    </location>
</feature>